<dbReference type="Gene3D" id="3.40.50.1110">
    <property type="entry name" value="SGNH hydrolase"/>
    <property type="match status" value="1"/>
</dbReference>
<dbReference type="Proteomes" id="UP001154282">
    <property type="component" value="Unassembled WGS sequence"/>
</dbReference>
<dbReference type="GO" id="GO:0016788">
    <property type="term" value="F:hydrolase activity, acting on ester bonds"/>
    <property type="evidence" value="ECO:0007669"/>
    <property type="project" value="InterPro"/>
</dbReference>
<dbReference type="PANTHER" id="PTHR45642">
    <property type="entry name" value="GDSL ESTERASE/LIPASE EXL3"/>
    <property type="match status" value="1"/>
</dbReference>
<dbReference type="InterPro" id="IPR001087">
    <property type="entry name" value="GDSL"/>
</dbReference>
<dbReference type="FunFam" id="3.40.50.1110:FF:000003">
    <property type="entry name" value="GDSL esterase/lipase APG"/>
    <property type="match status" value="1"/>
</dbReference>
<dbReference type="CDD" id="cd01837">
    <property type="entry name" value="SGNH_plant_lipase_like"/>
    <property type="match status" value="1"/>
</dbReference>
<evidence type="ECO:0000256" key="1">
    <source>
        <dbReference type="ARBA" id="ARBA00008668"/>
    </source>
</evidence>
<gene>
    <name evidence="2" type="ORF">LITE_LOCUS44999</name>
</gene>
<dbReference type="Pfam" id="PF00657">
    <property type="entry name" value="Lipase_GDSL"/>
    <property type="match status" value="1"/>
</dbReference>
<dbReference type="AlphaFoldDB" id="A0AAV0QVE7"/>
<reference evidence="2" key="1">
    <citation type="submission" date="2022-08" db="EMBL/GenBank/DDBJ databases">
        <authorList>
            <person name="Gutierrez-Valencia J."/>
        </authorList>
    </citation>
    <scope>NUCLEOTIDE SEQUENCE</scope>
</reference>
<evidence type="ECO:0008006" key="4">
    <source>
        <dbReference type="Google" id="ProtNLM"/>
    </source>
</evidence>
<evidence type="ECO:0000313" key="2">
    <source>
        <dbReference type="EMBL" id="CAI0549056.1"/>
    </source>
</evidence>
<organism evidence="2 3">
    <name type="scientific">Linum tenue</name>
    <dbReference type="NCBI Taxonomy" id="586396"/>
    <lineage>
        <taxon>Eukaryota</taxon>
        <taxon>Viridiplantae</taxon>
        <taxon>Streptophyta</taxon>
        <taxon>Embryophyta</taxon>
        <taxon>Tracheophyta</taxon>
        <taxon>Spermatophyta</taxon>
        <taxon>Magnoliopsida</taxon>
        <taxon>eudicotyledons</taxon>
        <taxon>Gunneridae</taxon>
        <taxon>Pentapetalae</taxon>
        <taxon>rosids</taxon>
        <taxon>fabids</taxon>
        <taxon>Malpighiales</taxon>
        <taxon>Linaceae</taxon>
        <taxon>Linum</taxon>
    </lineage>
</organism>
<dbReference type="InterPro" id="IPR050592">
    <property type="entry name" value="GDSL_lipolytic_enzyme"/>
</dbReference>
<evidence type="ECO:0000313" key="3">
    <source>
        <dbReference type="Proteomes" id="UP001154282"/>
    </source>
</evidence>
<name>A0AAV0QVE7_9ROSI</name>
<comment type="similarity">
    <text evidence="1">Belongs to the 'GDSL' lipolytic enzyme family.</text>
</comment>
<protein>
    <recommendedName>
        <fullName evidence="4">GDSL esterase/lipase</fullName>
    </recommendedName>
</protein>
<dbReference type="InterPro" id="IPR035669">
    <property type="entry name" value="SGNH_plant_lipase-like"/>
</dbReference>
<sequence>MHLPRTAAAATTALIIIILTAAVDILVITASPNQQLPNFTAVIIFGDSTVDTGNNNYLPDAVFRADHRPYGENFPTGQPTGRFSDGKLLPDFFASILGIKQLVPPFLHPNLSDSDIRTGVSFASAGTGYDDLTATIAQAISMDEQVEMFEEYVARLRRVVGDDAAKETVHGALVAVSAGANDFVDNYYDLMTRRLEFDLSGYQDFLLSKVQNLVKVRIYNMGGRTIVVGGLPPIGCLPIQMTVKLKNPFDRRCVETQNQGSQSYNAKLKKLLAKLQSSLAGSTVTYSNVYDPLLDMITHPSKYGFVETKQGCCGSGLVEMAALCNEESPTCGKEMASNYVFWDSVHPTSTAYQILATNLSQQLASALSSASPPSS</sequence>
<proteinExistence type="inferred from homology"/>
<dbReference type="PANTHER" id="PTHR45642:SF30">
    <property type="entry name" value="SGNH HYDROLASE-TYPE ESTERASE DOMAIN-CONTAINING PROTEIN"/>
    <property type="match status" value="1"/>
</dbReference>
<dbReference type="InterPro" id="IPR036514">
    <property type="entry name" value="SGNH_hydro_sf"/>
</dbReference>
<dbReference type="SUPFAM" id="SSF52266">
    <property type="entry name" value="SGNH hydrolase"/>
    <property type="match status" value="1"/>
</dbReference>
<comment type="caution">
    <text evidence="2">The sequence shown here is derived from an EMBL/GenBank/DDBJ whole genome shotgun (WGS) entry which is preliminary data.</text>
</comment>
<keyword evidence="3" id="KW-1185">Reference proteome</keyword>
<dbReference type="EMBL" id="CAMGYJ010000010">
    <property type="protein sequence ID" value="CAI0549056.1"/>
    <property type="molecule type" value="Genomic_DNA"/>
</dbReference>
<accession>A0AAV0QVE7</accession>